<dbReference type="Pfam" id="PF12864">
    <property type="entry name" value="DUF3822"/>
    <property type="match status" value="1"/>
</dbReference>
<dbReference type="InterPro" id="IPR024213">
    <property type="entry name" value="DUF3822"/>
</dbReference>
<name>A0A9D2GQY5_9BACT</name>
<dbReference type="EMBL" id="DXAW01000084">
    <property type="protein sequence ID" value="HIZ85748.1"/>
    <property type="molecule type" value="Genomic_DNA"/>
</dbReference>
<organism evidence="1 2">
    <name type="scientific">Candidatus Coprenecus stercoravium</name>
    <dbReference type="NCBI Taxonomy" id="2840735"/>
    <lineage>
        <taxon>Bacteria</taxon>
        <taxon>Pseudomonadati</taxon>
        <taxon>Bacteroidota</taxon>
        <taxon>Bacteroidia</taxon>
        <taxon>Bacteroidales</taxon>
        <taxon>Rikenellaceae</taxon>
        <taxon>Rikenellaceae incertae sedis</taxon>
        <taxon>Candidatus Coprenecus</taxon>
    </lineage>
</organism>
<reference evidence="1" key="1">
    <citation type="journal article" date="2021" name="PeerJ">
        <title>Extensive microbial diversity within the chicken gut microbiome revealed by metagenomics and culture.</title>
        <authorList>
            <person name="Gilroy R."/>
            <person name="Ravi A."/>
            <person name="Getino M."/>
            <person name="Pursley I."/>
            <person name="Horton D.L."/>
            <person name="Alikhan N.F."/>
            <person name="Baker D."/>
            <person name="Gharbi K."/>
            <person name="Hall N."/>
            <person name="Watson M."/>
            <person name="Adriaenssens E.M."/>
            <person name="Foster-Nyarko E."/>
            <person name="Jarju S."/>
            <person name="Secka A."/>
            <person name="Antonio M."/>
            <person name="Oren A."/>
            <person name="Chaudhuri R.R."/>
            <person name="La Ragione R."/>
            <person name="Hildebrand F."/>
            <person name="Pallen M.J."/>
        </authorList>
    </citation>
    <scope>NUCLEOTIDE SEQUENCE</scope>
    <source>
        <strain evidence="1">Gambia16-554</strain>
    </source>
</reference>
<comment type="caution">
    <text evidence="1">The sequence shown here is derived from an EMBL/GenBank/DDBJ whole genome shotgun (WGS) entry which is preliminary data.</text>
</comment>
<proteinExistence type="predicted"/>
<dbReference type="CDD" id="cd24013">
    <property type="entry name" value="ASKHA_ATPase_BT3980-like"/>
    <property type="match status" value="1"/>
</dbReference>
<evidence type="ECO:0000313" key="1">
    <source>
        <dbReference type="EMBL" id="HIZ85748.1"/>
    </source>
</evidence>
<dbReference type="AlphaFoldDB" id="A0A9D2GQY5"/>
<dbReference type="Gene3D" id="3.30.420.250">
    <property type="match status" value="1"/>
</dbReference>
<sequence length="212" mass="23584">MGGYSFVIYDRSGKRLASDSRPCPVDLSAEDLGKVLSAPFASVTVFYTTWKYTLVPVSQFSKDSAREYLETVRDLQPDDTVHTVEVPSHKAVMVFAVPGGIYSGISALNRNVRFYPLASCLIDRLAGITDNNRLLVSFSAGMLHVVAAERDRLLFANSFPAADLATAEYFIFSVTKEVLFNPENTCLYVFGEIKPEVRGELERYFVSVRTLL</sequence>
<evidence type="ECO:0000313" key="2">
    <source>
        <dbReference type="Proteomes" id="UP000824115"/>
    </source>
</evidence>
<dbReference type="Gene3D" id="3.30.420.260">
    <property type="match status" value="1"/>
</dbReference>
<protein>
    <submittedName>
        <fullName evidence="1">DUF3822 family protein</fullName>
    </submittedName>
</protein>
<dbReference type="Proteomes" id="UP000824115">
    <property type="component" value="Unassembled WGS sequence"/>
</dbReference>
<reference evidence="1" key="2">
    <citation type="submission" date="2021-04" db="EMBL/GenBank/DDBJ databases">
        <authorList>
            <person name="Gilroy R."/>
        </authorList>
    </citation>
    <scope>NUCLEOTIDE SEQUENCE</scope>
    <source>
        <strain evidence="1">Gambia16-554</strain>
    </source>
</reference>
<gene>
    <name evidence="1" type="ORF">IAC04_04585</name>
</gene>
<accession>A0A9D2GQY5</accession>